<dbReference type="InterPro" id="IPR009003">
    <property type="entry name" value="Peptidase_S1_PA"/>
</dbReference>
<protein>
    <submittedName>
        <fullName evidence="1">Trypsin-like peptidase domain-containing protein</fullName>
    </submittedName>
</protein>
<evidence type="ECO:0000313" key="1">
    <source>
        <dbReference type="EMBL" id="TLD68310.1"/>
    </source>
</evidence>
<dbReference type="EMBL" id="VAUV01000027">
    <property type="protein sequence ID" value="TLD68310.1"/>
    <property type="molecule type" value="Genomic_DNA"/>
</dbReference>
<reference evidence="1 2" key="1">
    <citation type="submission" date="2019-05" db="EMBL/GenBank/DDBJ databases">
        <title>Verrucobacter flavum gen. nov., sp. nov. a new member of the family Verrucomicrobiaceae.</title>
        <authorList>
            <person name="Szuroczki S."/>
            <person name="Abbaszade G."/>
            <person name="Szabo A."/>
            <person name="Felfoldi T."/>
            <person name="Schumann P."/>
            <person name="Boka K."/>
            <person name="Keki Z."/>
            <person name="Toumi M."/>
            <person name="Toth E."/>
        </authorList>
    </citation>
    <scope>NUCLEOTIDE SEQUENCE [LARGE SCALE GENOMIC DNA]</scope>
    <source>
        <strain evidence="1 2">MG-N-17</strain>
    </source>
</reference>
<evidence type="ECO:0000313" key="2">
    <source>
        <dbReference type="Proteomes" id="UP000306196"/>
    </source>
</evidence>
<organism evidence="1 2">
    <name type="scientific">Phragmitibacter flavus</name>
    <dbReference type="NCBI Taxonomy" id="2576071"/>
    <lineage>
        <taxon>Bacteria</taxon>
        <taxon>Pseudomonadati</taxon>
        <taxon>Verrucomicrobiota</taxon>
        <taxon>Verrucomicrobiia</taxon>
        <taxon>Verrucomicrobiales</taxon>
        <taxon>Verrucomicrobiaceae</taxon>
        <taxon>Phragmitibacter</taxon>
    </lineage>
</organism>
<sequence>MWITLLGAMFPGVASALILYGGDTPEFNADAPTGIYEDSGWQYQGIYAQGLGTAISPTHFITAAHLPLSSWFFYDGQSYTVDFVNYQDISGTDLRIFQVTDGTFADYAPLYDGALSAGDELVMMGRGAFRGDEVIVAGDAKGWELGSSDFLQRWGTNELEDLLPTGVGPMLLSTFDDSGGPNEASFSPGDSGGGVFVYDAVDGRWELVGMNYAATLGPYREDPLVPGEYYATLYDTSGMYEYDFDTASWVPSVDPTGYMLMSDLTANRSTIQAMLVPEPGSALFCLTSLGIWVMGRRRR</sequence>
<dbReference type="AlphaFoldDB" id="A0A5R8K7J0"/>
<comment type="caution">
    <text evidence="1">The sequence shown here is derived from an EMBL/GenBank/DDBJ whole genome shotgun (WGS) entry which is preliminary data.</text>
</comment>
<proteinExistence type="predicted"/>
<keyword evidence="2" id="KW-1185">Reference proteome</keyword>
<gene>
    <name evidence="1" type="ORF">FEM03_23180</name>
</gene>
<dbReference type="Gene3D" id="2.40.10.120">
    <property type="match status" value="1"/>
</dbReference>
<dbReference type="Proteomes" id="UP000306196">
    <property type="component" value="Unassembled WGS sequence"/>
</dbReference>
<dbReference type="SUPFAM" id="SSF50494">
    <property type="entry name" value="Trypsin-like serine proteases"/>
    <property type="match status" value="1"/>
</dbReference>
<name>A0A5R8K7J0_9BACT</name>
<accession>A0A5R8K7J0</accession>